<dbReference type="AlphaFoldDB" id="A0A2M7Z639"/>
<evidence type="ECO:0000313" key="2">
    <source>
        <dbReference type="Proteomes" id="UP000230843"/>
    </source>
</evidence>
<dbReference type="EMBL" id="PFVJ01000071">
    <property type="protein sequence ID" value="PJA89613.1"/>
    <property type="molecule type" value="Genomic_DNA"/>
</dbReference>
<dbReference type="SUPFAM" id="SSF82185">
    <property type="entry name" value="Histone H3 K4-specific methyltransferase SET7/9 N-terminal domain"/>
    <property type="match status" value="1"/>
</dbReference>
<gene>
    <name evidence="1" type="ORF">CO137_03315</name>
</gene>
<dbReference type="Proteomes" id="UP000230843">
    <property type="component" value="Unassembled WGS sequence"/>
</dbReference>
<dbReference type="Pfam" id="PF07661">
    <property type="entry name" value="MORN_2"/>
    <property type="match status" value="4"/>
</dbReference>
<evidence type="ECO:0008006" key="3">
    <source>
        <dbReference type="Google" id="ProtNLM"/>
    </source>
</evidence>
<protein>
    <recommendedName>
        <fullName evidence="3">Toxin-antitoxin system YwqK family antitoxin</fullName>
    </recommendedName>
</protein>
<organism evidence="1 2">
    <name type="scientific">Candidatus Magasanikbacteria bacterium CG_4_9_14_3_um_filter_32_9</name>
    <dbReference type="NCBI Taxonomy" id="1974644"/>
    <lineage>
        <taxon>Bacteria</taxon>
        <taxon>Candidatus Magasanikiibacteriota</taxon>
    </lineage>
</organism>
<proteinExistence type="predicted"/>
<evidence type="ECO:0000313" key="1">
    <source>
        <dbReference type="EMBL" id="PJA89613.1"/>
    </source>
</evidence>
<name>A0A2M7Z639_9BACT</name>
<reference evidence="2" key="1">
    <citation type="submission" date="2017-09" db="EMBL/GenBank/DDBJ databases">
        <title>Depth-based differentiation of microbial function through sediment-hosted aquifers and enrichment of novel symbionts in the deep terrestrial subsurface.</title>
        <authorList>
            <person name="Probst A.J."/>
            <person name="Ladd B."/>
            <person name="Jarett J.K."/>
            <person name="Geller-Mcgrath D.E."/>
            <person name="Sieber C.M.K."/>
            <person name="Emerson J.B."/>
            <person name="Anantharaman K."/>
            <person name="Thomas B.C."/>
            <person name="Malmstrom R."/>
            <person name="Stieglmeier M."/>
            <person name="Klingl A."/>
            <person name="Woyke T."/>
            <person name="Ryan C.M."/>
            <person name="Banfield J.F."/>
        </authorList>
    </citation>
    <scope>NUCLEOTIDE SEQUENCE [LARGE SCALE GENOMIC DNA]</scope>
</reference>
<accession>A0A2M7Z639</accession>
<comment type="caution">
    <text evidence="1">The sequence shown here is derived from an EMBL/GenBank/DDBJ whole genome shotgun (WGS) entry which is preliminary data.</text>
</comment>
<dbReference type="Gene3D" id="3.90.930.1">
    <property type="match status" value="1"/>
</dbReference>
<sequence length="175" mass="20295">MALDTMVVLCTGLIIVQAPDPTIFFFENEMWKWPDNYIQSTEIECEKGTFFDWDFVDLENLIVFCRKKDGAKQGVWKKLYLNGKVQVERYYKNNVVDGIEKQFFENGALYEKGMVVEGESDGDWVFYDENGVVRMQGTFNLGCKIGIWVVYDETGNLIMDSRYKDCKSTGISVYQ</sequence>
<dbReference type="InterPro" id="IPR011652">
    <property type="entry name" value="MORN_2"/>
</dbReference>